<keyword evidence="4" id="KW-1185">Reference proteome</keyword>
<evidence type="ECO:0000313" key="3">
    <source>
        <dbReference type="EMBL" id="SHG16743.1"/>
    </source>
</evidence>
<dbReference type="InterPro" id="IPR005158">
    <property type="entry name" value="BTAD"/>
</dbReference>
<reference evidence="4" key="1">
    <citation type="submission" date="2016-11" db="EMBL/GenBank/DDBJ databases">
        <authorList>
            <person name="Varghese N."/>
            <person name="Submissions S."/>
        </authorList>
    </citation>
    <scope>NUCLEOTIDE SEQUENCE [LARGE SCALE GENOMIC DNA]</scope>
    <source>
        <strain evidence="4">DSM 19741</strain>
    </source>
</reference>
<dbReference type="SUPFAM" id="SSF46894">
    <property type="entry name" value="C-terminal effector domain of the bipartite response regulators"/>
    <property type="match status" value="1"/>
</dbReference>
<sequence>MKENNENYIGLFIPDEDSLVKSLVQLTTSIESGSWIFISDERPRKKVKALFKKGSVTVNEGQILLSSQFKLREPVVRARPVIDALAEMVKITKSHNLLIFVEMTWAVRTPSGDIYLRELQGAFQDFLNKNPQCTIVCIYNESILLDDQLLIGLASHPLIYATNKLKVNPYYLPPHIQIHNRIRERFDYLLGNVDENHKALLSNKNNSTFEKSYSQERTLLTNISKSDEGRWKIRCFGELRIYRENGELINWNTKSGATKKLKAVFAYLLLKGKKGASGEQIADLLWPDAETTEIAMNRFYHSIRFLRQVLGGDSSLGKDDSFIINQNSIYYLQLPYDSWIDLPMFRELCVKGKMHAQNDELEQAKVCYTSAERLYSGQLFEDIPLKYTENGDDDWCWSKRFWYKEMYQKLLYSLASLNRKLEEYAAAISYADRALAEDPNLEEAHKEKMLALASLKRYDALNRQFKVYTESLKKFNLGTPSQALKDLYNDLIRNTQY</sequence>
<feature type="repeat" description="TPR" evidence="1">
    <location>
        <begin position="408"/>
        <end position="441"/>
    </location>
</feature>
<keyword evidence="1" id="KW-0802">TPR repeat</keyword>
<dbReference type="AlphaFoldDB" id="A0A1M5HLB7"/>
<dbReference type="InterPro" id="IPR036388">
    <property type="entry name" value="WH-like_DNA-bd_sf"/>
</dbReference>
<accession>A0A1M5HLB7</accession>
<dbReference type="RefSeq" id="WP_072991076.1">
    <property type="nucleotide sequence ID" value="NZ_FQWE01000005.1"/>
</dbReference>
<evidence type="ECO:0000259" key="2">
    <source>
        <dbReference type="SMART" id="SM01043"/>
    </source>
</evidence>
<dbReference type="PANTHER" id="PTHR35807">
    <property type="entry name" value="TRANSCRIPTIONAL REGULATOR REDD-RELATED"/>
    <property type="match status" value="1"/>
</dbReference>
<dbReference type="Pfam" id="PF03704">
    <property type="entry name" value="BTAD"/>
    <property type="match status" value="1"/>
</dbReference>
<dbReference type="InterPro" id="IPR016032">
    <property type="entry name" value="Sig_transdc_resp-reg_C-effctor"/>
</dbReference>
<dbReference type="Gene3D" id="1.25.40.10">
    <property type="entry name" value="Tetratricopeptide repeat domain"/>
    <property type="match status" value="1"/>
</dbReference>
<dbReference type="InterPro" id="IPR051677">
    <property type="entry name" value="AfsR-DnrI-RedD_regulator"/>
</dbReference>
<dbReference type="GO" id="GO:0003677">
    <property type="term" value="F:DNA binding"/>
    <property type="evidence" value="ECO:0007669"/>
    <property type="project" value="UniProtKB-KW"/>
</dbReference>
<organism evidence="3 4">
    <name type="scientific">Flavobacterium segetis</name>
    <dbReference type="NCBI Taxonomy" id="271157"/>
    <lineage>
        <taxon>Bacteria</taxon>
        <taxon>Pseudomonadati</taxon>
        <taxon>Bacteroidota</taxon>
        <taxon>Flavobacteriia</taxon>
        <taxon>Flavobacteriales</taxon>
        <taxon>Flavobacteriaceae</taxon>
        <taxon>Flavobacterium</taxon>
    </lineage>
</organism>
<dbReference type="Gene3D" id="1.10.10.10">
    <property type="entry name" value="Winged helix-like DNA-binding domain superfamily/Winged helix DNA-binding domain"/>
    <property type="match status" value="1"/>
</dbReference>
<proteinExistence type="predicted"/>
<name>A0A1M5HLB7_9FLAO</name>
<dbReference type="STRING" id="271157.SAMN05444396_105172"/>
<keyword evidence="3" id="KW-0238">DNA-binding</keyword>
<dbReference type="SMART" id="SM01043">
    <property type="entry name" value="BTAD"/>
    <property type="match status" value="1"/>
</dbReference>
<dbReference type="SUPFAM" id="SSF48452">
    <property type="entry name" value="TPR-like"/>
    <property type="match status" value="1"/>
</dbReference>
<evidence type="ECO:0000313" key="4">
    <source>
        <dbReference type="Proteomes" id="UP000184036"/>
    </source>
</evidence>
<dbReference type="InterPro" id="IPR019734">
    <property type="entry name" value="TPR_rpt"/>
</dbReference>
<dbReference type="EMBL" id="FQWE01000005">
    <property type="protein sequence ID" value="SHG16743.1"/>
    <property type="molecule type" value="Genomic_DNA"/>
</dbReference>
<dbReference type="OrthoDB" id="742239at2"/>
<dbReference type="PROSITE" id="PS50005">
    <property type="entry name" value="TPR"/>
    <property type="match status" value="1"/>
</dbReference>
<dbReference type="InterPro" id="IPR011990">
    <property type="entry name" value="TPR-like_helical_dom_sf"/>
</dbReference>
<dbReference type="GO" id="GO:0006355">
    <property type="term" value="P:regulation of DNA-templated transcription"/>
    <property type="evidence" value="ECO:0007669"/>
    <property type="project" value="InterPro"/>
</dbReference>
<evidence type="ECO:0000256" key="1">
    <source>
        <dbReference type="PROSITE-ProRule" id="PRU00339"/>
    </source>
</evidence>
<dbReference type="SMART" id="SM00028">
    <property type="entry name" value="TPR"/>
    <property type="match status" value="2"/>
</dbReference>
<feature type="domain" description="Bacterial transcriptional activator" evidence="2">
    <location>
        <begin position="340"/>
        <end position="492"/>
    </location>
</feature>
<dbReference type="Proteomes" id="UP000184036">
    <property type="component" value="Unassembled WGS sequence"/>
</dbReference>
<protein>
    <submittedName>
        <fullName evidence="3">DNA-binding transcriptional activator of the SARP family</fullName>
    </submittedName>
</protein>
<gene>
    <name evidence="3" type="ORF">SAMN05444396_105172</name>
</gene>